<dbReference type="InterPro" id="IPR027417">
    <property type="entry name" value="P-loop_NTPase"/>
</dbReference>
<dbReference type="EMBL" id="CAACVJ010000200">
    <property type="protein sequence ID" value="VEP14655.1"/>
    <property type="molecule type" value="Genomic_DNA"/>
</dbReference>
<reference evidence="2 4" key="1">
    <citation type="submission" date="2019-01" db="EMBL/GenBank/DDBJ databases">
        <authorList>
            <person name="Brito A."/>
        </authorList>
    </citation>
    <scope>NUCLEOTIDE SEQUENCE [LARGE SCALE GENOMIC DNA]</scope>
    <source>
        <strain evidence="2">1</strain>
    </source>
</reference>
<feature type="domain" description="TrwC relaxase" evidence="1">
    <location>
        <begin position="8"/>
        <end position="277"/>
    </location>
</feature>
<proteinExistence type="predicted"/>
<dbReference type="Pfam" id="PF08751">
    <property type="entry name" value="TrwC"/>
    <property type="match status" value="1"/>
</dbReference>
<dbReference type="CDD" id="cd17933">
    <property type="entry name" value="DEXSc_RecD-like"/>
    <property type="match status" value="1"/>
</dbReference>
<gene>
    <name evidence="2" type="ORF">H1P_2780006</name>
    <name evidence="3" type="ORF">H1P_2790005</name>
</gene>
<organism evidence="2 4">
    <name type="scientific">Hyella patelloides LEGE 07179</name>
    <dbReference type="NCBI Taxonomy" id="945734"/>
    <lineage>
        <taxon>Bacteria</taxon>
        <taxon>Bacillati</taxon>
        <taxon>Cyanobacteriota</taxon>
        <taxon>Cyanophyceae</taxon>
        <taxon>Pleurocapsales</taxon>
        <taxon>Hyellaceae</taxon>
        <taxon>Hyella</taxon>
    </lineage>
</organism>
<dbReference type="CDD" id="cd18809">
    <property type="entry name" value="SF1_C_RecD"/>
    <property type="match status" value="1"/>
</dbReference>
<dbReference type="RefSeq" id="WP_144873381.1">
    <property type="nucleotide sequence ID" value="NZ_LR214021.1"/>
</dbReference>
<dbReference type="Gene3D" id="3.40.50.300">
    <property type="entry name" value="P-loop containing nucleotide triphosphate hydrolases"/>
    <property type="match status" value="2"/>
</dbReference>
<dbReference type="EMBL" id="CAACVJ010000199">
    <property type="protein sequence ID" value="VEP14646.1"/>
    <property type="molecule type" value="Genomic_DNA"/>
</dbReference>
<keyword evidence="4" id="KW-1185">Reference proteome</keyword>
<protein>
    <submittedName>
        <fullName evidence="2">Conjugative relaxase domain protein</fullName>
    </submittedName>
</protein>
<dbReference type="NCBIfam" id="TIGR02686">
    <property type="entry name" value="relax_trwC"/>
    <property type="match status" value="1"/>
</dbReference>
<evidence type="ECO:0000313" key="2">
    <source>
        <dbReference type="EMBL" id="VEP14646.1"/>
    </source>
</evidence>
<dbReference type="InterPro" id="IPR014862">
    <property type="entry name" value="TrwC"/>
</dbReference>
<dbReference type="Proteomes" id="UP000320055">
    <property type="component" value="Unassembled WGS sequence"/>
</dbReference>
<dbReference type="Gene3D" id="2.30.30.940">
    <property type="match status" value="1"/>
</dbReference>
<dbReference type="NCBIfam" id="NF041492">
    <property type="entry name" value="MobF"/>
    <property type="match status" value="1"/>
</dbReference>
<sequence>MVCSIGKLYAKVNDYAQDNYYTKDAGLENSQWYGNGAKILGLEGQVLTEDYNRAYHGINNKGFPLRQRQSGKKANPGRDITLSAPKSVSLLGLVKEDKQVIEAHQTAVKHTLEYIEQNCIFTRTGKGGANRQQTDNVMVAIFQHDDNRNQDPQLHSHCVIFNQTRGEDSKWRAMDNRELYQQKMTIGMVYHHELGRELKKLGYELTWNRDGTFEVYGYTPEQIKAFSTRRQEIESAVGKDASAAKKARACTSTRRGKVHQAVEEREGIKKLWREKAESNRINHPQPKYGNRKQLLNLQNQQELLTEAITVTSEKQVAFPRHILFKELLRQSQGNFNLKDLQRELNNNQSLIKTNDGRLTTLTAIKREKQIIHLAQSGMNIHHHLASTETAQKQAKQFKLNKAQTDALINFVTNKDSVILCQGDAGVGKTYTVKALKKTIYHNISMRGLAPSAAAATQLQQGTDIPCQTLDAYLNIPIKSLTKNELIVVDEAGMISSSQMKNLLERVKQTNSRILLIGDTKQLAAVQAGFPFKLLQEQTKLPTIQIDENVRQQNINLKQVVDLLAAGEIERGYQKLQANDSIKQMPIDSLRRDAVVTDYLQRDEKTRLQTLVLAGTNVEKEAITNQIRQGLIQQEKLGQNSQQIPILKSKDLDRFSLTQASNYQIGDVIKFRRNSAKFSQELYYRVDEVDLKKGIVKLRDRYDSTEILELNRYKDREVFQSQTRELRSGEQMKFTRNQYQNKQKQINGQHFTVIGFKDNGQIVIKTKGKTQSITPDSLLYSDYRYGDTVHSSQGKTANYCIYAAGSGNSLTVGKESFYVAASRARQEFTVYTASSKALGVSVNKSRGQENALPLITTQKPSRNSEFKLLVAAKYLVEHQGKFNLQNPQEKTYQSLDGTEIRRNKNYLTIKQQEKELKFNRDNTTVNNTFSATQINYQIQARTNEMQQHLQLNKAKTQNRSISR</sequence>
<dbReference type="Pfam" id="PF13604">
    <property type="entry name" value="AAA_30"/>
    <property type="match status" value="1"/>
</dbReference>
<evidence type="ECO:0000313" key="4">
    <source>
        <dbReference type="Proteomes" id="UP000320055"/>
    </source>
</evidence>
<name>A0A563VT51_9CYAN</name>
<dbReference type="AlphaFoldDB" id="A0A563VT51"/>
<evidence type="ECO:0000313" key="3">
    <source>
        <dbReference type="EMBL" id="VEP14655.1"/>
    </source>
</evidence>
<dbReference type="SUPFAM" id="SSF52540">
    <property type="entry name" value="P-loop containing nucleoside triphosphate hydrolases"/>
    <property type="match status" value="2"/>
</dbReference>
<evidence type="ECO:0000259" key="1">
    <source>
        <dbReference type="Pfam" id="PF08751"/>
    </source>
</evidence>
<dbReference type="InterPro" id="IPR014059">
    <property type="entry name" value="TraI/TrwC_relax"/>
</dbReference>
<dbReference type="SUPFAM" id="SSF55464">
    <property type="entry name" value="Origin of replication-binding domain, RBD-like"/>
    <property type="match status" value="1"/>
</dbReference>
<accession>A0A563VT51</accession>
<dbReference type="OrthoDB" id="1634048at2"/>